<dbReference type="RefSeq" id="WP_088592170.1">
    <property type="nucleotide sequence ID" value="NZ_CP022046.2"/>
</dbReference>
<evidence type="ECO:0000313" key="2">
    <source>
        <dbReference type="Proteomes" id="UP000197058"/>
    </source>
</evidence>
<sequence length="111" mass="13132">MYNIIKFEFYDIQGFITEGKIGMHRVEELVIPKDIRLDDILDDLDERYGESLNDQTEFFNSIFVFACVRLEEDQKHFKILKRSSALFGETIETINEICLYLNRHFEDAIGT</sequence>
<proteinExistence type="predicted"/>
<evidence type="ECO:0000313" key="1">
    <source>
        <dbReference type="EMBL" id="ASE33223.1"/>
    </source>
</evidence>
<protein>
    <submittedName>
        <fullName evidence="1">Uncharacterized protein</fullName>
    </submittedName>
</protein>
<accession>A0AAI8DGA3</accession>
<name>A0AAI8DGA3_MAMSC</name>
<dbReference type="Proteomes" id="UP000197058">
    <property type="component" value="Chromosome"/>
</dbReference>
<gene>
    <name evidence="1" type="ORF">CEP64_00995</name>
</gene>
<dbReference type="AlphaFoldDB" id="A0AAI8DGA3"/>
<dbReference type="EMBL" id="CP022046">
    <property type="protein sequence ID" value="ASE33223.1"/>
    <property type="molecule type" value="Genomic_DNA"/>
</dbReference>
<organism evidence="1 2">
    <name type="scientific">Mammaliicoccus sciuri</name>
    <name type="common">Staphylococcus sciuri</name>
    <dbReference type="NCBI Taxonomy" id="1296"/>
    <lineage>
        <taxon>Bacteria</taxon>
        <taxon>Bacillati</taxon>
        <taxon>Bacillota</taxon>
        <taxon>Bacilli</taxon>
        <taxon>Bacillales</taxon>
        <taxon>Staphylococcaceae</taxon>
        <taxon>Mammaliicoccus</taxon>
    </lineage>
</organism>
<reference evidence="2" key="1">
    <citation type="submission" date="2017-06" db="EMBL/GenBank/DDBJ databases">
        <title>FDA dAtabase for Regulatory Grade micrObial Sequences (FDA-ARGOS): Supporting development and validation of Infectious Disease Dx tests.</title>
        <authorList>
            <person name="Goldberg B."/>
            <person name="Campos J."/>
            <person name="Tallon L."/>
            <person name="Sadzewicz L."/>
            <person name="Sengamalay N."/>
            <person name="Ott S."/>
            <person name="Godinez A."/>
            <person name="Nagaraj S."/>
            <person name="Vavikolanu K."/>
            <person name="Nadendla S."/>
            <person name="George J."/>
            <person name="Geyer C."/>
            <person name="Sichtig H."/>
        </authorList>
    </citation>
    <scope>NUCLEOTIDE SEQUENCE [LARGE SCALE GENOMIC DNA]</scope>
    <source>
        <strain evidence="2">FDAARGOS_285</strain>
    </source>
</reference>
<dbReference type="KEGG" id="sscu:CEP64_00995"/>